<dbReference type="AlphaFoldDB" id="A0A4P9X950"/>
<protein>
    <recommendedName>
        <fullName evidence="2">BTB domain-containing protein</fullName>
    </recommendedName>
</protein>
<reference evidence="4" key="1">
    <citation type="journal article" date="2018" name="Nat. Microbiol.">
        <title>Leveraging single-cell genomics to expand the fungal tree of life.</title>
        <authorList>
            <person name="Ahrendt S.R."/>
            <person name="Quandt C.A."/>
            <person name="Ciobanu D."/>
            <person name="Clum A."/>
            <person name="Salamov A."/>
            <person name="Andreopoulos B."/>
            <person name="Cheng J.F."/>
            <person name="Woyke T."/>
            <person name="Pelin A."/>
            <person name="Henrissat B."/>
            <person name="Reynolds N.K."/>
            <person name="Benny G.L."/>
            <person name="Smith M.E."/>
            <person name="James T.Y."/>
            <person name="Grigoriev I.V."/>
        </authorList>
    </citation>
    <scope>NUCLEOTIDE SEQUENCE [LARGE SCALE GENOMIC DNA]</scope>
    <source>
        <strain evidence="4">ATCC 52028</strain>
    </source>
</reference>
<gene>
    <name evidence="3" type="ORF">CXG81DRAFT_25751</name>
</gene>
<organism evidence="3 4">
    <name type="scientific">Caulochytrium protostelioides</name>
    <dbReference type="NCBI Taxonomy" id="1555241"/>
    <lineage>
        <taxon>Eukaryota</taxon>
        <taxon>Fungi</taxon>
        <taxon>Fungi incertae sedis</taxon>
        <taxon>Chytridiomycota</taxon>
        <taxon>Chytridiomycota incertae sedis</taxon>
        <taxon>Chytridiomycetes</taxon>
        <taxon>Caulochytriales</taxon>
        <taxon>Caulochytriaceae</taxon>
        <taxon>Caulochytrium</taxon>
    </lineage>
</organism>
<dbReference type="PANTHER" id="PTHR47369:SF1">
    <property type="entry name" value="BTB_POZ DOMAIN-CONTAINING PROTEIN"/>
    <property type="match status" value="1"/>
</dbReference>
<feature type="compositionally biased region" description="Acidic residues" evidence="1">
    <location>
        <begin position="1039"/>
        <end position="1055"/>
    </location>
</feature>
<keyword evidence="4" id="KW-1185">Reference proteome</keyword>
<evidence type="ECO:0000313" key="4">
    <source>
        <dbReference type="Proteomes" id="UP000274922"/>
    </source>
</evidence>
<feature type="compositionally biased region" description="Pro residues" evidence="1">
    <location>
        <begin position="954"/>
        <end position="964"/>
    </location>
</feature>
<dbReference type="InterPro" id="IPR000210">
    <property type="entry name" value="BTB/POZ_dom"/>
</dbReference>
<feature type="compositionally biased region" description="Polar residues" evidence="1">
    <location>
        <begin position="468"/>
        <end position="482"/>
    </location>
</feature>
<dbReference type="EMBL" id="ML014167">
    <property type="protein sequence ID" value="RKP01600.1"/>
    <property type="molecule type" value="Genomic_DNA"/>
</dbReference>
<proteinExistence type="predicted"/>
<name>A0A4P9X950_9FUNG</name>
<feature type="compositionally biased region" description="Low complexity" evidence="1">
    <location>
        <begin position="670"/>
        <end position="695"/>
    </location>
</feature>
<feature type="non-terminal residue" evidence="3">
    <location>
        <position position="1"/>
    </location>
</feature>
<feature type="region of interest" description="Disordered" evidence="1">
    <location>
        <begin position="950"/>
        <end position="1069"/>
    </location>
</feature>
<dbReference type="SMART" id="SM00225">
    <property type="entry name" value="BTB"/>
    <property type="match status" value="1"/>
</dbReference>
<feature type="compositionally biased region" description="Basic and acidic residues" evidence="1">
    <location>
        <begin position="488"/>
        <end position="501"/>
    </location>
</feature>
<feature type="region of interest" description="Disordered" evidence="1">
    <location>
        <begin position="105"/>
        <end position="139"/>
    </location>
</feature>
<dbReference type="PANTHER" id="PTHR47369">
    <property type="entry name" value="BTB/POZ DOMAIN-CONTAINING PROTEIN"/>
    <property type="match status" value="1"/>
</dbReference>
<evidence type="ECO:0000256" key="1">
    <source>
        <dbReference type="SAM" id="MobiDB-lite"/>
    </source>
</evidence>
<evidence type="ECO:0000259" key="2">
    <source>
        <dbReference type="SMART" id="SM00225"/>
    </source>
</evidence>
<feature type="compositionally biased region" description="Low complexity" evidence="1">
    <location>
        <begin position="327"/>
        <end position="343"/>
    </location>
</feature>
<feature type="compositionally biased region" description="Polar residues" evidence="1">
    <location>
        <begin position="1003"/>
        <end position="1018"/>
    </location>
</feature>
<evidence type="ECO:0000313" key="3">
    <source>
        <dbReference type="EMBL" id="RKP01600.1"/>
    </source>
</evidence>
<feature type="region of interest" description="Disordered" evidence="1">
    <location>
        <begin position="324"/>
        <end position="345"/>
    </location>
</feature>
<feature type="domain" description="BTB" evidence="2">
    <location>
        <begin position="70"/>
        <end position="240"/>
    </location>
</feature>
<dbReference type="Gene3D" id="3.30.710.10">
    <property type="entry name" value="Potassium Channel Kv1.1, Chain A"/>
    <property type="match status" value="1"/>
</dbReference>
<feature type="region of interest" description="Disordered" evidence="1">
    <location>
        <begin position="552"/>
        <end position="695"/>
    </location>
</feature>
<dbReference type="OrthoDB" id="6359943at2759"/>
<feature type="region of interest" description="Disordered" evidence="1">
    <location>
        <begin position="464"/>
        <end position="527"/>
    </location>
</feature>
<dbReference type="SUPFAM" id="SSF54695">
    <property type="entry name" value="POZ domain"/>
    <property type="match status" value="1"/>
</dbReference>
<dbReference type="InterPro" id="IPR011333">
    <property type="entry name" value="SKP1/BTB/POZ_sf"/>
</dbReference>
<dbReference type="Proteomes" id="UP000274922">
    <property type="component" value="Unassembled WGS sequence"/>
</dbReference>
<feature type="compositionally biased region" description="Polar residues" evidence="1">
    <location>
        <begin position="579"/>
        <end position="594"/>
    </location>
</feature>
<accession>A0A4P9X950</accession>
<sequence>RGALAPAADHASLAAASASAAASPALSSTSTRAAASPLPPWRVATAWTTAAAPRPPTQPLEELYTHGRYSDVRLCAFGRVFKLHRAMLYKSPFFARLLLAQEAQAGRDGRRGGRDRKRPRIAASPSSRRPDADAVHHHGRGHAVSACDADLADEVDELDHDDVDVDDDDDDDDERVILLDFSQDPRLVAGAFELALRHLYGLPLTAPLTSRSALPLLAAACFLEMADLMEHCTTIVLDAVYVEGPHLAAAIDTLLPPAPFARPGTRRIGHGDSRGPADLDDVAQPYETLMRITYERIQYALLSCLVQFANLRLMRQSGGRAHHERLAASQMSQASQASQTSQTGLPAGSIEDFIVQLPPKWMRHVLGHDALIVASEFERYRVVHDVVRTLRERAITPFAPMALCKTERPPDALGLAPPSPPPAMASLSMATATAAAALPTRGTFASLRETHSRDAMVMMDPASHRCSDATQTPHQCSDATQTPNPPDDAARHGRDGRHEGGADADGASDGADERHETQSMPATPASARGIGTLLGAFWSTMRHAIDDNAALLRSPSAATPPSALGKRKSRAARTHDDVSTGTQTPAYNSAMTTPVNPPRALRRTHSAMGDGGDRGGDRNGGGGSGSGARIHVFAKNPRHSLSGPLGPPLMARYDAAGGDSPRSRRRHPAQAHARQTSHGSSTSLSASGRGWLDAGPWGDDGAAAAHAASPSFDPPSLYPATVHYTYMPFWQLEHVRLDGTMPARDLMEHWWLQSLLTFGSAPVPRRWPPARPADDVDADDAGADAVTLPPFRFSLRFQRVGERLAQQDVLHSDMVTCAGIQYRVVLRRTAAPATATDVDAGPTAAPSYFVNALLQRNRLPAKSLHQDPAAAAADGGAVRELPLETIGYRIYAFNRHAFHHDPLFWQRYHVPVADVGWTGDGAIDPFAVAADTSDLALAVVVRFPAPAMAAAAPSAPPTPSPPMSATPTSQPTAPTGASARPVTTCRPSQADAPSQAVAARQAPQASKPNKAKATQPSRLPTPNARPPPVPEAVATVVDGSDDEDADAVDDSDSEASDAGRSATATTSTD</sequence>
<feature type="compositionally biased region" description="Low complexity" evidence="1">
    <location>
        <begin position="965"/>
        <end position="979"/>
    </location>
</feature>